<accession>A0A7J8RIG3</accession>
<evidence type="ECO:0000313" key="1">
    <source>
        <dbReference type="EMBL" id="MBA0613122.1"/>
    </source>
</evidence>
<evidence type="ECO:0000313" key="2">
    <source>
        <dbReference type="Proteomes" id="UP000593561"/>
    </source>
</evidence>
<comment type="caution">
    <text evidence="1">The sequence shown here is derived from an EMBL/GenBank/DDBJ whole genome shotgun (WGS) entry which is preliminary data.</text>
</comment>
<dbReference type="AlphaFoldDB" id="A0A7J8RIG3"/>
<name>A0A7J8RIG3_GOSDV</name>
<proteinExistence type="predicted"/>
<dbReference type="EMBL" id="JABFAC010000005">
    <property type="protein sequence ID" value="MBA0613122.1"/>
    <property type="molecule type" value="Genomic_DNA"/>
</dbReference>
<gene>
    <name evidence="1" type="ORF">Godav_013630</name>
</gene>
<evidence type="ECO:0008006" key="3">
    <source>
        <dbReference type="Google" id="ProtNLM"/>
    </source>
</evidence>
<reference evidence="1 2" key="1">
    <citation type="journal article" date="2019" name="Genome Biol. Evol.">
        <title>Insights into the evolution of the New World diploid cottons (Gossypium, subgenus Houzingenia) based on genome sequencing.</title>
        <authorList>
            <person name="Grover C.E."/>
            <person name="Arick M.A. 2nd"/>
            <person name="Thrash A."/>
            <person name="Conover J.L."/>
            <person name="Sanders W.S."/>
            <person name="Peterson D.G."/>
            <person name="Frelichowski J.E."/>
            <person name="Scheffler J.A."/>
            <person name="Scheffler B.E."/>
            <person name="Wendel J.F."/>
        </authorList>
    </citation>
    <scope>NUCLEOTIDE SEQUENCE [LARGE SCALE GENOMIC DNA]</scope>
    <source>
        <strain evidence="1">27</strain>
        <tissue evidence="1">Leaf</tissue>
    </source>
</reference>
<organism evidence="1 2">
    <name type="scientific">Gossypium davidsonii</name>
    <name type="common">Davidson's cotton</name>
    <name type="synonym">Gossypium klotzschianum subsp. davidsonii</name>
    <dbReference type="NCBI Taxonomy" id="34287"/>
    <lineage>
        <taxon>Eukaryota</taxon>
        <taxon>Viridiplantae</taxon>
        <taxon>Streptophyta</taxon>
        <taxon>Embryophyta</taxon>
        <taxon>Tracheophyta</taxon>
        <taxon>Spermatophyta</taxon>
        <taxon>Magnoliopsida</taxon>
        <taxon>eudicotyledons</taxon>
        <taxon>Gunneridae</taxon>
        <taxon>Pentapetalae</taxon>
        <taxon>rosids</taxon>
        <taxon>malvids</taxon>
        <taxon>Malvales</taxon>
        <taxon>Malvaceae</taxon>
        <taxon>Malvoideae</taxon>
        <taxon>Gossypium</taxon>
    </lineage>
</organism>
<keyword evidence="2" id="KW-1185">Reference proteome</keyword>
<dbReference type="Proteomes" id="UP000593561">
    <property type="component" value="Unassembled WGS sequence"/>
</dbReference>
<sequence length="152" mass="17718">MVRDEISLLADNLVQLNVKSSLVVPTGKSMLLCSVWRQRSYNLDSFRTQMKNKDDLEMILERRPWLFRKQLIIFEKLKEAIERSKIKLVLYLFWLNIGSCPPEYEKKDLMHAIGFTFGGVLQSEIKGDDCRLKVQLDIQKPLRRGIFISAGN</sequence>
<protein>
    <recommendedName>
        <fullName evidence="3">DUF4283 domain-containing protein</fullName>
    </recommendedName>
</protein>